<dbReference type="PRINTS" id="PR00385">
    <property type="entry name" value="P450"/>
</dbReference>
<comment type="cofactor">
    <cofactor evidence="7">
        <name>heme</name>
        <dbReference type="ChEBI" id="CHEBI:30413"/>
    </cofactor>
</comment>
<evidence type="ECO:0000256" key="9">
    <source>
        <dbReference type="SAM" id="Phobius"/>
    </source>
</evidence>
<dbReference type="CDD" id="cd20653">
    <property type="entry name" value="CYP81"/>
    <property type="match status" value="1"/>
</dbReference>
<dbReference type="GO" id="GO:0033075">
    <property type="term" value="P:isoquinoline alkaloid biosynthetic process"/>
    <property type="evidence" value="ECO:0007669"/>
    <property type="project" value="UniProtKB-ARBA"/>
</dbReference>
<dbReference type="InterPro" id="IPR036396">
    <property type="entry name" value="Cyt_P450_sf"/>
</dbReference>
<dbReference type="PRINTS" id="PR00463">
    <property type="entry name" value="EP450I"/>
</dbReference>
<dbReference type="FunFam" id="1.10.630.10:FF:000023">
    <property type="entry name" value="Cytochrome P450 family protein"/>
    <property type="match status" value="1"/>
</dbReference>
<comment type="similarity">
    <text evidence="8">Belongs to the cytochrome P450 family.</text>
</comment>
<dbReference type="PANTHER" id="PTHR47947">
    <property type="entry name" value="CYTOCHROME P450 82C3-RELATED"/>
    <property type="match status" value="1"/>
</dbReference>
<name>A0A4Y7K2D3_PAPSO</name>
<dbReference type="GO" id="GO:0005506">
    <property type="term" value="F:iron ion binding"/>
    <property type="evidence" value="ECO:0007669"/>
    <property type="project" value="InterPro"/>
</dbReference>
<keyword evidence="5 7" id="KW-0408">Iron</keyword>
<reference evidence="10 11" key="1">
    <citation type="journal article" date="2018" name="Science">
        <title>The opium poppy genome and morphinan production.</title>
        <authorList>
            <person name="Guo L."/>
            <person name="Winzer T."/>
            <person name="Yang X."/>
            <person name="Li Y."/>
            <person name="Ning Z."/>
            <person name="He Z."/>
            <person name="Teodor R."/>
            <person name="Lu Y."/>
            <person name="Bowser T.A."/>
            <person name="Graham I.A."/>
            <person name="Ye K."/>
        </authorList>
    </citation>
    <scope>NUCLEOTIDE SEQUENCE [LARGE SCALE GENOMIC DNA]</scope>
    <source>
        <strain evidence="11">cv. HN1</strain>
        <tissue evidence="10">Leaves</tissue>
    </source>
</reference>
<comment type="subcellular location">
    <subcellularLocation>
        <location evidence="1">Membrane</location>
    </subcellularLocation>
</comment>
<evidence type="ECO:0000313" key="10">
    <source>
        <dbReference type="EMBL" id="RZC66986.1"/>
    </source>
</evidence>
<evidence type="ECO:0000256" key="7">
    <source>
        <dbReference type="PIRSR" id="PIRSR602401-1"/>
    </source>
</evidence>
<dbReference type="Gramene" id="RZC66986">
    <property type="protein sequence ID" value="RZC66986"/>
    <property type="gene ID" value="C5167_010674"/>
</dbReference>
<dbReference type="Gene3D" id="1.10.630.10">
    <property type="entry name" value="Cytochrome P450"/>
    <property type="match status" value="1"/>
</dbReference>
<dbReference type="InterPro" id="IPR050651">
    <property type="entry name" value="Plant_Cytochrome_P450_Monoox"/>
</dbReference>
<dbReference type="STRING" id="3469.A0A4Y7K2D3"/>
<evidence type="ECO:0000313" key="11">
    <source>
        <dbReference type="Proteomes" id="UP000316621"/>
    </source>
</evidence>
<dbReference type="GO" id="GO:0016020">
    <property type="term" value="C:membrane"/>
    <property type="evidence" value="ECO:0007669"/>
    <property type="project" value="UniProtKB-SubCell"/>
</dbReference>
<keyword evidence="9" id="KW-0812">Transmembrane</keyword>
<keyword evidence="11" id="KW-1185">Reference proteome</keyword>
<keyword evidence="9" id="KW-1133">Transmembrane helix</keyword>
<dbReference type="GO" id="GO:0004497">
    <property type="term" value="F:monooxygenase activity"/>
    <property type="evidence" value="ECO:0007669"/>
    <property type="project" value="UniProtKB-KW"/>
</dbReference>
<dbReference type="Proteomes" id="UP000316621">
    <property type="component" value="Chromosome 6"/>
</dbReference>
<dbReference type="InterPro" id="IPR002401">
    <property type="entry name" value="Cyt_P450_E_grp-I"/>
</dbReference>
<dbReference type="PROSITE" id="PS00086">
    <property type="entry name" value="CYTOCHROME_P450"/>
    <property type="match status" value="1"/>
</dbReference>
<dbReference type="GO" id="GO:0020037">
    <property type="term" value="F:heme binding"/>
    <property type="evidence" value="ECO:0007669"/>
    <property type="project" value="InterPro"/>
</dbReference>
<keyword evidence="8" id="KW-0503">Monooxygenase</keyword>
<evidence type="ECO:0000256" key="5">
    <source>
        <dbReference type="ARBA" id="ARBA00023004"/>
    </source>
</evidence>
<keyword evidence="6 9" id="KW-0472">Membrane</keyword>
<evidence type="ECO:0000256" key="3">
    <source>
        <dbReference type="ARBA" id="ARBA00022723"/>
    </source>
</evidence>
<feature type="binding site" description="axial binding residue" evidence="7">
    <location>
        <position position="451"/>
    </location>
    <ligand>
        <name>heme</name>
        <dbReference type="ChEBI" id="CHEBI:30413"/>
    </ligand>
    <ligandPart>
        <name>Fe</name>
        <dbReference type="ChEBI" id="CHEBI:18248"/>
    </ligandPart>
</feature>
<proteinExistence type="inferred from homology"/>
<dbReference type="OMA" id="NMVARMI"/>
<dbReference type="Pfam" id="PF00067">
    <property type="entry name" value="p450"/>
    <property type="match status" value="1"/>
</dbReference>
<dbReference type="SUPFAM" id="SSF48264">
    <property type="entry name" value="Cytochrome P450"/>
    <property type="match status" value="1"/>
</dbReference>
<evidence type="ECO:0000256" key="6">
    <source>
        <dbReference type="ARBA" id="ARBA00023136"/>
    </source>
</evidence>
<sequence>MEMEPFYIFLTVSPLLFLLSILLLIQKKKKTKNHPPSPPSLPILGHLHLAKKPLYRTLAKISNKYGPILYLRFGSRPVLVVSDPSAAEECLNKNDIVFANRPQLFFGKTLGINYTSIVWAPYGHNWRNLRRITALEIFSSSRLQMFLDVRVDEARLMIKQLTSGNDEYRTVDLKAALFGMTLNIMMRMIAGKRYYGEGVKEVEEAAYFRELVEETFVLGGATNVGDFLPFLRWFGLNETEKRIVRLTKNRDVFLQRLIEERRKLMAIGDKNDDSSDRQQKTMIDVLLSLQKDEPDYYSDQMIRGLGGALLSAGTDTSAGTMEWAMSLLLNNPHVLKKAQKEIDEHVGQEQLVNEFDLSKLPYLHAIILETLRIYPAGPLSVPHESSEDTVLGGYNVPRGTMLLLNLWAIQNDPKSWDEPSKFKPERFEGLAEGGTRQGFKLMPFSSGRRGCPGEGMAMRVMGLALGSLIQCLDWERVNGEEMVDMTEGVGLTLPKAQPLEAKCRPRFNLLNLLSQVN</sequence>
<evidence type="ECO:0000256" key="2">
    <source>
        <dbReference type="ARBA" id="ARBA00022617"/>
    </source>
</evidence>
<dbReference type="GO" id="GO:0016705">
    <property type="term" value="F:oxidoreductase activity, acting on paired donors, with incorporation or reduction of molecular oxygen"/>
    <property type="evidence" value="ECO:0007669"/>
    <property type="project" value="InterPro"/>
</dbReference>
<evidence type="ECO:0000256" key="8">
    <source>
        <dbReference type="RuleBase" id="RU000461"/>
    </source>
</evidence>
<keyword evidence="4 8" id="KW-0560">Oxidoreductase</keyword>
<dbReference type="OrthoDB" id="1055148at2759"/>
<evidence type="ECO:0008006" key="12">
    <source>
        <dbReference type="Google" id="ProtNLM"/>
    </source>
</evidence>
<dbReference type="PANTHER" id="PTHR47947:SF3">
    <property type="entry name" value="CYTOCHROME P450 81D1-LIKE"/>
    <property type="match status" value="1"/>
</dbReference>
<keyword evidence="3 7" id="KW-0479">Metal-binding</keyword>
<protein>
    <recommendedName>
        <fullName evidence="12">Cytochrome P450</fullName>
    </recommendedName>
</protein>
<organism evidence="10 11">
    <name type="scientific">Papaver somniferum</name>
    <name type="common">Opium poppy</name>
    <dbReference type="NCBI Taxonomy" id="3469"/>
    <lineage>
        <taxon>Eukaryota</taxon>
        <taxon>Viridiplantae</taxon>
        <taxon>Streptophyta</taxon>
        <taxon>Embryophyta</taxon>
        <taxon>Tracheophyta</taxon>
        <taxon>Spermatophyta</taxon>
        <taxon>Magnoliopsida</taxon>
        <taxon>Ranunculales</taxon>
        <taxon>Papaveraceae</taxon>
        <taxon>Papaveroideae</taxon>
        <taxon>Papaver</taxon>
    </lineage>
</organism>
<gene>
    <name evidence="10" type="ORF">C5167_010674</name>
</gene>
<feature type="transmembrane region" description="Helical" evidence="9">
    <location>
        <begin position="6"/>
        <end position="25"/>
    </location>
</feature>
<evidence type="ECO:0000256" key="1">
    <source>
        <dbReference type="ARBA" id="ARBA00004370"/>
    </source>
</evidence>
<dbReference type="InterPro" id="IPR001128">
    <property type="entry name" value="Cyt_P450"/>
</dbReference>
<dbReference type="EMBL" id="CM010720">
    <property type="protein sequence ID" value="RZC66986.1"/>
    <property type="molecule type" value="Genomic_DNA"/>
</dbReference>
<dbReference type="AlphaFoldDB" id="A0A4Y7K2D3"/>
<accession>A0A4Y7K2D3</accession>
<dbReference type="InterPro" id="IPR017972">
    <property type="entry name" value="Cyt_P450_CS"/>
</dbReference>
<evidence type="ECO:0000256" key="4">
    <source>
        <dbReference type="ARBA" id="ARBA00023002"/>
    </source>
</evidence>
<keyword evidence="2 7" id="KW-0349">Heme</keyword>